<dbReference type="Pfam" id="PF08279">
    <property type="entry name" value="HTH_11"/>
    <property type="match status" value="1"/>
</dbReference>
<organism evidence="5 6">
    <name type="scientific">Flavimobilis marinus</name>
    <dbReference type="NCBI Taxonomy" id="285351"/>
    <lineage>
        <taxon>Bacteria</taxon>
        <taxon>Bacillati</taxon>
        <taxon>Actinomycetota</taxon>
        <taxon>Actinomycetes</taxon>
        <taxon>Micrococcales</taxon>
        <taxon>Jonesiaceae</taxon>
        <taxon>Flavimobilis</taxon>
    </lineage>
</organism>
<reference evidence="6" key="1">
    <citation type="submission" date="2016-10" db="EMBL/GenBank/DDBJ databases">
        <authorList>
            <person name="Varghese N."/>
            <person name="Submissions S."/>
        </authorList>
    </citation>
    <scope>NUCLEOTIDE SEQUENCE [LARGE SCALE GENOMIC DNA]</scope>
    <source>
        <strain evidence="6">DSM 19083</strain>
    </source>
</reference>
<proteinExistence type="predicted"/>
<dbReference type="Proteomes" id="UP000198520">
    <property type="component" value="Unassembled WGS sequence"/>
</dbReference>
<dbReference type="InterPro" id="IPR051534">
    <property type="entry name" value="CBASS_pafABC_assoc_protein"/>
</dbReference>
<dbReference type="InterPro" id="IPR001034">
    <property type="entry name" value="DeoR_HTH"/>
</dbReference>
<evidence type="ECO:0000256" key="2">
    <source>
        <dbReference type="ARBA" id="ARBA00023125"/>
    </source>
</evidence>
<dbReference type="STRING" id="285351.SAMN04488035_0716"/>
<dbReference type="GO" id="GO:0003677">
    <property type="term" value="F:DNA binding"/>
    <property type="evidence" value="ECO:0007669"/>
    <property type="project" value="UniProtKB-KW"/>
</dbReference>
<evidence type="ECO:0000256" key="3">
    <source>
        <dbReference type="ARBA" id="ARBA00023163"/>
    </source>
</evidence>
<keyword evidence="2" id="KW-0238">DNA-binding</keyword>
<sequence length="324" mass="35579">MTETSAAAPTARLLRLLSLLQTRRDWPGALLAERLEVTPRTVRRDVEHLRELGYGITSVRGRDGGYRLDAGTHLPPMLFDDEQAVALTVALQSATVSGVAISEAAARALLTVRQVLPSRLRHRMDALDATTLPGVAHADVQPEVLLAVSAAVRDREVLRFDYASQGDEPGGAPRRTEPHHVVVARGRWYLVAWDLDADDWRTFRLDRLMPRIPTGPRFVPREVPSGDVAAYVAARFKGSTQGDVWPCRGRAVIALPSRDVLPFAGDGVVEEIDARHCRLTAGSWSWMALAASFGRFDAELTEVGPPELRDAFTTLAARFKRAVP</sequence>
<dbReference type="PANTHER" id="PTHR34580:SF3">
    <property type="entry name" value="PROTEIN PAFB"/>
    <property type="match status" value="1"/>
</dbReference>
<dbReference type="InterPro" id="IPR018356">
    <property type="entry name" value="Tscrpt_reg_HTH_DeoR_CS"/>
</dbReference>
<evidence type="ECO:0000256" key="1">
    <source>
        <dbReference type="ARBA" id="ARBA00023015"/>
    </source>
</evidence>
<dbReference type="OrthoDB" id="8555652at2"/>
<evidence type="ECO:0000313" key="6">
    <source>
        <dbReference type="Proteomes" id="UP000198520"/>
    </source>
</evidence>
<dbReference type="RefSeq" id="WP_093375090.1">
    <property type="nucleotide sequence ID" value="NZ_BNAN01000001.1"/>
</dbReference>
<keyword evidence="6" id="KW-1185">Reference proteome</keyword>
<dbReference type="Gene3D" id="1.10.10.10">
    <property type="entry name" value="Winged helix-like DNA-binding domain superfamily/Winged helix DNA-binding domain"/>
    <property type="match status" value="1"/>
</dbReference>
<dbReference type="AlphaFoldDB" id="A0A1I2DUU0"/>
<dbReference type="GO" id="GO:0003700">
    <property type="term" value="F:DNA-binding transcription factor activity"/>
    <property type="evidence" value="ECO:0007669"/>
    <property type="project" value="InterPro"/>
</dbReference>
<dbReference type="PROSITE" id="PS52050">
    <property type="entry name" value="WYL"/>
    <property type="match status" value="1"/>
</dbReference>
<evidence type="ECO:0000313" key="5">
    <source>
        <dbReference type="EMBL" id="SFE83700.1"/>
    </source>
</evidence>
<evidence type="ECO:0000259" key="4">
    <source>
        <dbReference type="PROSITE" id="PS51000"/>
    </source>
</evidence>
<dbReference type="PROSITE" id="PS00894">
    <property type="entry name" value="HTH_DEOR_1"/>
    <property type="match status" value="1"/>
</dbReference>
<dbReference type="InterPro" id="IPR026881">
    <property type="entry name" value="WYL_dom"/>
</dbReference>
<dbReference type="InterPro" id="IPR036388">
    <property type="entry name" value="WH-like_DNA-bd_sf"/>
</dbReference>
<name>A0A1I2DUU0_9MICO</name>
<dbReference type="SUPFAM" id="SSF46785">
    <property type="entry name" value="Winged helix' DNA-binding domain"/>
    <property type="match status" value="1"/>
</dbReference>
<dbReference type="PANTHER" id="PTHR34580">
    <property type="match status" value="1"/>
</dbReference>
<dbReference type="InterPro" id="IPR013196">
    <property type="entry name" value="HTH_11"/>
</dbReference>
<dbReference type="PROSITE" id="PS51000">
    <property type="entry name" value="HTH_DEOR_2"/>
    <property type="match status" value="1"/>
</dbReference>
<gene>
    <name evidence="5" type="ORF">SAMN04488035_0716</name>
</gene>
<dbReference type="EMBL" id="FONZ01000001">
    <property type="protein sequence ID" value="SFE83700.1"/>
    <property type="molecule type" value="Genomic_DNA"/>
</dbReference>
<feature type="domain" description="HTH deoR-type" evidence="4">
    <location>
        <begin position="9"/>
        <end position="68"/>
    </location>
</feature>
<dbReference type="Pfam" id="PF13280">
    <property type="entry name" value="WYL"/>
    <property type="match status" value="1"/>
</dbReference>
<accession>A0A1I2DUU0</accession>
<keyword evidence="3" id="KW-0804">Transcription</keyword>
<dbReference type="InterPro" id="IPR036390">
    <property type="entry name" value="WH_DNA-bd_sf"/>
</dbReference>
<keyword evidence="1" id="KW-0805">Transcription regulation</keyword>
<protein>
    <submittedName>
        <fullName evidence="5">HTH domain-containing protein</fullName>
    </submittedName>
</protein>